<dbReference type="GO" id="GO:0009451">
    <property type="term" value="P:RNA modification"/>
    <property type="evidence" value="ECO:0007669"/>
    <property type="project" value="InterPro"/>
</dbReference>
<dbReference type="Gene3D" id="1.25.40.10">
    <property type="entry name" value="Tetratricopeptide repeat domain"/>
    <property type="match status" value="1"/>
</dbReference>
<evidence type="ECO:0000256" key="2">
    <source>
        <dbReference type="PROSITE-ProRule" id="PRU00708"/>
    </source>
</evidence>
<name>A0A067GQH8_CITSI</name>
<protein>
    <submittedName>
        <fullName evidence="3">Uncharacterized protein</fullName>
    </submittedName>
</protein>
<dbReference type="InterPro" id="IPR011990">
    <property type="entry name" value="TPR-like_helical_dom_sf"/>
</dbReference>
<evidence type="ECO:0000313" key="4">
    <source>
        <dbReference type="Proteomes" id="UP000027120"/>
    </source>
</evidence>
<reference evidence="3 4" key="1">
    <citation type="submission" date="2014-04" db="EMBL/GenBank/DDBJ databases">
        <authorList>
            <consortium name="International Citrus Genome Consortium"/>
            <person name="Gmitter F."/>
            <person name="Chen C."/>
            <person name="Farmerie W."/>
            <person name="Harkins T."/>
            <person name="Desany B."/>
            <person name="Mohiuddin M."/>
            <person name="Kodira C."/>
            <person name="Borodovsky M."/>
            <person name="Lomsadze A."/>
            <person name="Burns P."/>
            <person name="Jenkins J."/>
            <person name="Prochnik S."/>
            <person name="Shu S."/>
            <person name="Chapman J."/>
            <person name="Pitluck S."/>
            <person name="Schmutz J."/>
            <person name="Rokhsar D."/>
        </authorList>
    </citation>
    <scope>NUCLEOTIDE SEQUENCE</scope>
</reference>
<feature type="non-terminal residue" evidence="3">
    <location>
        <position position="1"/>
    </location>
</feature>
<organism evidence="3 4">
    <name type="scientific">Citrus sinensis</name>
    <name type="common">Sweet orange</name>
    <name type="synonym">Citrus aurantium var. sinensis</name>
    <dbReference type="NCBI Taxonomy" id="2711"/>
    <lineage>
        <taxon>Eukaryota</taxon>
        <taxon>Viridiplantae</taxon>
        <taxon>Streptophyta</taxon>
        <taxon>Embryophyta</taxon>
        <taxon>Tracheophyta</taxon>
        <taxon>Spermatophyta</taxon>
        <taxon>Magnoliopsida</taxon>
        <taxon>eudicotyledons</taxon>
        <taxon>Gunneridae</taxon>
        <taxon>Pentapetalae</taxon>
        <taxon>rosids</taxon>
        <taxon>malvids</taxon>
        <taxon>Sapindales</taxon>
        <taxon>Rutaceae</taxon>
        <taxon>Aurantioideae</taxon>
        <taxon>Citrus</taxon>
    </lineage>
</organism>
<keyword evidence="1" id="KW-0677">Repeat</keyword>
<dbReference type="Pfam" id="PF13041">
    <property type="entry name" value="PPR_2"/>
    <property type="match status" value="1"/>
</dbReference>
<dbReference type="AlphaFoldDB" id="A0A067GQH8"/>
<dbReference type="EMBL" id="KK784880">
    <property type="protein sequence ID" value="KDO77576.1"/>
    <property type="molecule type" value="Genomic_DNA"/>
</dbReference>
<dbReference type="GO" id="GO:0003723">
    <property type="term" value="F:RNA binding"/>
    <property type="evidence" value="ECO:0007669"/>
    <property type="project" value="InterPro"/>
</dbReference>
<dbReference type="InterPro" id="IPR002885">
    <property type="entry name" value="PPR_rpt"/>
</dbReference>
<dbReference type="SMR" id="A0A067GQH8"/>
<keyword evidence="4" id="KW-1185">Reference proteome</keyword>
<proteinExistence type="predicted"/>
<dbReference type="Proteomes" id="UP000027120">
    <property type="component" value="Unassembled WGS sequence"/>
</dbReference>
<sequence>VYPTQFPFTTVLSSCAKLSSLFLGRQILTRIVKDGYGNDIFVGSAPINIYCNCGVTWNEMIHGYAENEYVEQAISLYKDIIASGVKHDGVTFVAILTPCSHSGLVYAEVEIFNSMEHDHEVKPKCLMPYKDDLVVWGDLVSSCQVHSNVRLAKKAA</sequence>
<dbReference type="PANTHER" id="PTHR47926:SF343">
    <property type="entry name" value="PENTACOTRIPEPTIDE-REPEAT REGION OF PRORP DOMAIN-CONTAINING PROTEIN"/>
    <property type="match status" value="1"/>
</dbReference>
<accession>A0A067GQH8</accession>
<dbReference type="PANTHER" id="PTHR47926">
    <property type="entry name" value="PENTATRICOPEPTIDE REPEAT-CONTAINING PROTEIN"/>
    <property type="match status" value="1"/>
</dbReference>
<dbReference type="STRING" id="2711.A0A067GQH8"/>
<feature type="repeat" description="PPR" evidence="2">
    <location>
        <begin position="53"/>
        <end position="87"/>
    </location>
</feature>
<dbReference type="PROSITE" id="PS51375">
    <property type="entry name" value="PPR"/>
    <property type="match status" value="1"/>
</dbReference>
<dbReference type="NCBIfam" id="TIGR00756">
    <property type="entry name" value="PPR"/>
    <property type="match status" value="1"/>
</dbReference>
<evidence type="ECO:0000256" key="1">
    <source>
        <dbReference type="ARBA" id="ARBA00022737"/>
    </source>
</evidence>
<gene>
    <name evidence="3" type="ORF">CISIN_1g041561mg</name>
</gene>
<dbReference type="InterPro" id="IPR046960">
    <property type="entry name" value="PPR_At4g14850-like_plant"/>
</dbReference>
<evidence type="ECO:0000313" key="3">
    <source>
        <dbReference type="EMBL" id="KDO77576.1"/>
    </source>
</evidence>